<protein>
    <submittedName>
        <fullName evidence="2">Putative secreted protein</fullName>
    </submittedName>
</protein>
<evidence type="ECO:0000313" key="2">
    <source>
        <dbReference type="EMBL" id="MBW74929.1"/>
    </source>
</evidence>
<dbReference type="EMBL" id="GGFL01010751">
    <property type="protein sequence ID" value="MBW74929.1"/>
    <property type="molecule type" value="Transcribed_RNA"/>
</dbReference>
<dbReference type="AlphaFoldDB" id="A0A2M4DBN3"/>
<feature type="chain" id="PRO_5014941278" evidence="1">
    <location>
        <begin position="22"/>
        <end position="74"/>
    </location>
</feature>
<reference evidence="2" key="1">
    <citation type="submission" date="2018-01" db="EMBL/GenBank/DDBJ databases">
        <title>An insight into the sialome of Amazonian anophelines.</title>
        <authorList>
            <person name="Ribeiro J.M."/>
            <person name="Scarpassa V."/>
            <person name="Calvo E."/>
        </authorList>
    </citation>
    <scope>NUCLEOTIDE SEQUENCE</scope>
</reference>
<evidence type="ECO:0000256" key="1">
    <source>
        <dbReference type="SAM" id="SignalP"/>
    </source>
</evidence>
<keyword evidence="1" id="KW-0732">Signal</keyword>
<proteinExistence type="predicted"/>
<organism evidence="2">
    <name type="scientific">Anopheles darlingi</name>
    <name type="common">Mosquito</name>
    <dbReference type="NCBI Taxonomy" id="43151"/>
    <lineage>
        <taxon>Eukaryota</taxon>
        <taxon>Metazoa</taxon>
        <taxon>Ecdysozoa</taxon>
        <taxon>Arthropoda</taxon>
        <taxon>Hexapoda</taxon>
        <taxon>Insecta</taxon>
        <taxon>Pterygota</taxon>
        <taxon>Neoptera</taxon>
        <taxon>Endopterygota</taxon>
        <taxon>Diptera</taxon>
        <taxon>Nematocera</taxon>
        <taxon>Culicoidea</taxon>
        <taxon>Culicidae</taxon>
        <taxon>Anophelinae</taxon>
        <taxon>Anopheles</taxon>
    </lineage>
</organism>
<feature type="signal peptide" evidence="1">
    <location>
        <begin position="1"/>
        <end position="21"/>
    </location>
</feature>
<name>A0A2M4DBN3_ANODA</name>
<sequence>MPVECMCCSLFCICISPPVHAVIVNECKHRVPLCTFSDFQCSICSIWFGYKTDRCDELFPLKFCLPRKPDPQSK</sequence>
<accession>A0A2M4DBN3</accession>